<dbReference type="PANTHER" id="PTHR34477:SF1">
    <property type="entry name" value="UPF0213 PROTEIN YHBQ"/>
    <property type="match status" value="1"/>
</dbReference>
<evidence type="ECO:0000313" key="3">
    <source>
        <dbReference type="EMBL" id="PIR95986.1"/>
    </source>
</evidence>
<dbReference type="InterPro" id="IPR035901">
    <property type="entry name" value="GIY-YIG_endonuc_sf"/>
</dbReference>
<dbReference type="EMBL" id="PFAK01000058">
    <property type="protein sequence ID" value="PIR95986.1"/>
    <property type="molecule type" value="Genomic_DNA"/>
</dbReference>
<evidence type="ECO:0000256" key="1">
    <source>
        <dbReference type="ARBA" id="ARBA00007435"/>
    </source>
</evidence>
<comment type="similarity">
    <text evidence="1">Belongs to the UPF0213 family.</text>
</comment>
<evidence type="ECO:0000313" key="4">
    <source>
        <dbReference type="Proteomes" id="UP000230922"/>
    </source>
</evidence>
<dbReference type="Proteomes" id="UP000230922">
    <property type="component" value="Unassembled WGS sequence"/>
</dbReference>
<feature type="domain" description="GIY-YIG" evidence="2">
    <location>
        <begin position="3"/>
        <end position="59"/>
    </location>
</feature>
<dbReference type="PANTHER" id="PTHR34477">
    <property type="entry name" value="UPF0213 PROTEIN YHBQ"/>
    <property type="match status" value="1"/>
</dbReference>
<evidence type="ECO:0000259" key="2">
    <source>
        <dbReference type="PROSITE" id="PS50164"/>
    </source>
</evidence>
<dbReference type="Pfam" id="PF01541">
    <property type="entry name" value="GIY-YIG"/>
    <property type="match status" value="1"/>
</dbReference>
<gene>
    <name evidence="3" type="ORF">COT92_03460</name>
</gene>
<reference evidence="4" key="1">
    <citation type="submission" date="2017-09" db="EMBL/GenBank/DDBJ databases">
        <title>Depth-based differentiation of microbial function through sediment-hosted aquifers and enrichment of novel symbionts in the deep terrestrial subsurface.</title>
        <authorList>
            <person name="Probst A.J."/>
            <person name="Ladd B."/>
            <person name="Jarett J.K."/>
            <person name="Geller-Mcgrath D.E."/>
            <person name="Sieber C.M.K."/>
            <person name="Emerson J.B."/>
            <person name="Anantharaman K."/>
            <person name="Thomas B.C."/>
            <person name="Malmstrom R."/>
            <person name="Stieglmeier M."/>
            <person name="Klingl A."/>
            <person name="Woyke T."/>
            <person name="Ryan C.M."/>
            <person name="Banfield J.F."/>
        </authorList>
    </citation>
    <scope>NUCLEOTIDE SEQUENCE [LARGE SCALE GENOMIC DNA]</scope>
</reference>
<comment type="caution">
    <text evidence="3">The sequence shown here is derived from an EMBL/GenBank/DDBJ whole genome shotgun (WGS) entry which is preliminary data.</text>
</comment>
<dbReference type="PROSITE" id="PS50164">
    <property type="entry name" value="GIY_YIG"/>
    <property type="match status" value="1"/>
</dbReference>
<protein>
    <recommendedName>
        <fullName evidence="2">GIY-YIG domain-containing protein</fullName>
    </recommendedName>
</protein>
<sequence>MKWKWYVYILECLDGSYYNGRTWDPDNRWIQHLFKLGSKYTAKHGVKNLAYMEEFDNFE</sequence>
<dbReference type="AlphaFoldDB" id="A0A2H0VA56"/>
<accession>A0A2H0VA56</accession>
<dbReference type="Gene3D" id="3.40.1440.10">
    <property type="entry name" value="GIY-YIG endonuclease"/>
    <property type="match status" value="1"/>
</dbReference>
<dbReference type="SUPFAM" id="SSF82771">
    <property type="entry name" value="GIY-YIG endonuclease"/>
    <property type="match status" value="1"/>
</dbReference>
<dbReference type="InterPro" id="IPR050190">
    <property type="entry name" value="UPF0213_domain"/>
</dbReference>
<organism evidence="3 4">
    <name type="scientific">Candidatus Doudnabacteria bacterium CG10_big_fil_rev_8_21_14_0_10_42_18</name>
    <dbReference type="NCBI Taxonomy" id="1974552"/>
    <lineage>
        <taxon>Bacteria</taxon>
        <taxon>Candidatus Doudnaibacteriota</taxon>
    </lineage>
</organism>
<proteinExistence type="inferred from homology"/>
<dbReference type="InterPro" id="IPR000305">
    <property type="entry name" value="GIY-YIG_endonuc"/>
</dbReference>
<name>A0A2H0VA56_9BACT</name>